<organism evidence="2 3">
    <name type="scientific">Zemynaea arenosa</name>
    <dbReference type="NCBI Taxonomy" id="2561931"/>
    <lineage>
        <taxon>Bacteria</taxon>
        <taxon>Pseudomonadati</taxon>
        <taxon>Pseudomonadota</taxon>
        <taxon>Betaproteobacteria</taxon>
        <taxon>Burkholderiales</taxon>
        <taxon>Oxalobacteraceae</taxon>
        <taxon>Telluria group</taxon>
        <taxon>Zemynaea</taxon>
    </lineage>
</organism>
<dbReference type="Gene3D" id="1.25.10.10">
    <property type="entry name" value="Leucine-rich Repeat Variant"/>
    <property type="match status" value="1"/>
</dbReference>
<dbReference type="SUPFAM" id="SSF48371">
    <property type="entry name" value="ARM repeat"/>
    <property type="match status" value="1"/>
</dbReference>
<dbReference type="InterPro" id="IPR016024">
    <property type="entry name" value="ARM-type_fold"/>
</dbReference>
<dbReference type="InterPro" id="IPR021133">
    <property type="entry name" value="HEAT_type_2"/>
</dbReference>
<keyword evidence="1" id="KW-0812">Transmembrane</keyword>
<protein>
    <submittedName>
        <fullName evidence="2">HEAT repeat domain-containing protein</fullName>
    </submittedName>
</protein>
<name>A0A4Y9RW24_9BURK</name>
<reference evidence="2 3" key="1">
    <citation type="submission" date="2019-03" db="EMBL/GenBank/DDBJ databases">
        <title>Draft Genome Sequence of Massilia arenosa sp. nov., a Novel Massilia Species Isolated from a Sandy-loam Maize Soil.</title>
        <authorList>
            <person name="Raths R."/>
            <person name="Peta V."/>
            <person name="Bucking H."/>
        </authorList>
    </citation>
    <scope>NUCLEOTIDE SEQUENCE [LARGE SCALE GENOMIC DNA]</scope>
    <source>
        <strain evidence="2 3">MC02</strain>
    </source>
</reference>
<keyword evidence="1" id="KW-0472">Membrane</keyword>
<evidence type="ECO:0000256" key="1">
    <source>
        <dbReference type="SAM" id="Phobius"/>
    </source>
</evidence>
<evidence type="ECO:0000313" key="3">
    <source>
        <dbReference type="Proteomes" id="UP000298438"/>
    </source>
</evidence>
<dbReference type="OrthoDB" id="9801841at2"/>
<dbReference type="PROSITE" id="PS50077">
    <property type="entry name" value="HEAT_REPEAT"/>
    <property type="match status" value="1"/>
</dbReference>
<dbReference type="RefSeq" id="WP_135209246.1">
    <property type="nucleotide sequence ID" value="NZ_SPVF01000259.1"/>
</dbReference>
<keyword evidence="3" id="KW-1185">Reference proteome</keyword>
<sequence length="354" mass="38988">MTSTQATDPWVLAALWTGTAALALTLVLAAEIVFLRIRMRRAARREQAVIQQWRPLFAAAIAEDQPRHVPRVARQDRVAFLKLWVHLQASLRGSASRGLIEIGLRARADRAALRLLAGGNRSEALLGILTLGHLRDARHWDALVLHLDANDSLLSIYTGWAMVQADPWRAADMLVPRVLVRADWPLAQVVTIMQDGGAPLLHALEARLPALTDGALLRALRIMEGLRATLPPELHERLLGDPSMDVLIAALRLAAGPGVLPRVRALAAHEDWRVRVHAARTLGRIGESEDVDRLRTLLADSEWWVRHRAAEALASLPFLTPPDLEHMAGELQDRYGSAMLRHILALAPSTGARA</sequence>
<evidence type="ECO:0000313" key="2">
    <source>
        <dbReference type="EMBL" id="TFW11498.1"/>
    </source>
</evidence>
<dbReference type="Pfam" id="PF13646">
    <property type="entry name" value="HEAT_2"/>
    <property type="match status" value="1"/>
</dbReference>
<comment type="caution">
    <text evidence="2">The sequence shown here is derived from an EMBL/GenBank/DDBJ whole genome shotgun (WGS) entry which is preliminary data.</text>
</comment>
<keyword evidence="1" id="KW-1133">Transmembrane helix</keyword>
<dbReference type="EMBL" id="SPVF01000259">
    <property type="protein sequence ID" value="TFW11498.1"/>
    <property type="molecule type" value="Genomic_DNA"/>
</dbReference>
<dbReference type="Proteomes" id="UP000298438">
    <property type="component" value="Unassembled WGS sequence"/>
</dbReference>
<proteinExistence type="predicted"/>
<dbReference type="InterPro" id="IPR004155">
    <property type="entry name" value="PBS_lyase_HEAT"/>
</dbReference>
<dbReference type="InterPro" id="IPR011989">
    <property type="entry name" value="ARM-like"/>
</dbReference>
<accession>A0A4Y9RW24</accession>
<feature type="transmembrane region" description="Helical" evidence="1">
    <location>
        <begin position="12"/>
        <end position="35"/>
    </location>
</feature>
<dbReference type="AlphaFoldDB" id="A0A4Y9RW24"/>
<dbReference type="SMART" id="SM00567">
    <property type="entry name" value="EZ_HEAT"/>
    <property type="match status" value="2"/>
</dbReference>
<gene>
    <name evidence="2" type="ORF">E4L96_21385</name>
</gene>